<keyword evidence="1" id="KW-0812">Transmembrane</keyword>
<feature type="transmembrane region" description="Helical" evidence="1">
    <location>
        <begin position="12"/>
        <end position="29"/>
    </location>
</feature>
<feature type="transmembrane region" description="Helical" evidence="1">
    <location>
        <begin position="75"/>
        <end position="96"/>
    </location>
</feature>
<dbReference type="OrthoDB" id="821921at2"/>
<keyword evidence="4" id="KW-1185">Reference proteome</keyword>
<dbReference type="PANTHER" id="PTHR37299">
    <property type="entry name" value="TRANSCRIPTIONAL REGULATOR-RELATED"/>
    <property type="match status" value="1"/>
</dbReference>
<dbReference type="SMART" id="SM00850">
    <property type="entry name" value="LytTR"/>
    <property type="match status" value="1"/>
</dbReference>
<feature type="transmembrane region" description="Helical" evidence="1">
    <location>
        <begin position="41"/>
        <end position="63"/>
    </location>
</feature>
<dbReference type="Proteomes" id="UP000189739">
    <property type="component" value="Unassembled WGS sequence"/>
</dbReference>
<dbReference type="GO" id="GO:0003677">
    <property type="term" value="F:DNA binding"/>
    <property type="evidence" value="ECO:0007669"/>
    <property type="project" value="InterPro"/>
</dbReference>
<reference evidence="3 4" key="1">
    <citation type="submission" date="2016-07" db="EMBL/GenBank/DDBJ databases">
        <title>Genomic analysis of zinc-resistant bacterium Mucilaginibacter pedocola TBZ30.</title>
        <authorList>
            <person name="Huang J."/>
            <person name="Tang J."/>
        </authorList>
    </citation>
    <scope>NUCLEOTIDE SEQUENCE [LARGE SCALE GENOMIC DNA]</scope>
    <source>
        <strain evidence="3 4">TBZ30</strain>
    </source>
</reference>
<dbReference type="STRING" id="1792845.BC343_20185"/>
<dbReference type="PANTHER" id="PTHR37299:SF1">
    <property type="entry name" value="STAGE 0 SPORULATION PROTEIN A HOMOLOG"/>
    <property type="match status" value="1"/>
</dbReference>
<dbReference type="GO" id="GO:0000156">
    <property type="term" value="F:phosphorelay response regulator activity"/>
    <property type="evidence" value="ECO:0007669"/>
    <property type="project" value="InterPro"/>
</dbReference>
<dbReference type="InterPro" id="IPR007492">
    <property type="entry name" value="LytTR_DNA-bd_dom"/>
</dbReference>
<accession>A0A1S9PK46</accession>
<dbReference type="PROSITE" id="PS50930">
    <property type="entry name" value="HTH_LYTTR"/>
    <property type="match status" value="1"/>
</dbReference>
<evidence type="ECO:0000259" key="2">
    <source>
        <dbReference type="PROSITE" id="PS50930"/>
    </source>
</evidence>
<dbReference type="Pfam" id="PF04397">
    <property type="entry name" value="LytTR"/>
    <property type="match status" value="1"/>
</dbReference>
<feature type="transmembrane region" description="Helical" evidence="1">
    <location>
        <begin position="116"/>
        <end position="138"/>
    </location>
</feature>
<proteinExistence type="predicted"/>
<evidence type="ECO:0000256" key="1">
    <source>
        <dbReference type="SAM" id="Phobius"/>
    </source>
</evidence>
<dbReference type="Gene3D" id="2.40.50.1020">
    <property type="entry name" value="LytTr DNA-binding domain"/>
    <property type="match status" value="1"/>
</dbReference>
<keyword evidence="1" id="KW-0472">Membrane</keyword>
<gene>
    <name evidence="3" type="ORF">BC343_20185</name>
</gene>
<dbReference type="AlphaFoldDB" id="A0A1S9PK46"/>
<sequence length="261" mass="29858">MATENNKATSRQLIPQLLFWVVITLLFLYERRYLIDKAGLPNFLGCVTVRVGLLMALAYLNMAFFVPRFFAKGKYLLFALLLISSIVVYVALQGAYDMYLFGFVIGDMRHRGFWYNIPYNMISSGWYVVVTVCFKIALDRFNRKDEPLPSAEEAPNIAPEAPEFIYFKTGTKTVKLRIADITYVQALKDYSIVYTPTDKVITKGTLKYIESILPAGEFLRIHKSYIIAKNKIVAVERTRVLLSAQIAVPVGRNYQDRLEGF</sequence>
<comment type="caution">
    <text evidence="3">The sequence shown here is derived from an EMBL/GenBank/DDBJ whole genome shotgun (WGS) entry which is preliminary data.</text>
</comment>
<name>A0A1S9PK46_9SPHI</name>
<organism evidence="3 4">
    <name type="scientific">Mucilaginibacter pedocola</name>
    <dbReference type="NCBI Taxonomy" id="1792845"/>
    <lineage>
        <taxon>Bacteria</taxon>
        <taxon>Pseudomonadati</taxon>
        <taxon>Bacteroidota</taxon>
        <taxon>Sphingobacteriia</taxon>
        <taxon>Sphingobacteriales</taxon>
        <taxon>Sphingobacteriaceae</taxon>
        <taxon>Mucilaginibacter</taxon>
    </lineage>
</organism>
<keyword evidence="1" id="KW-1133">Transmembrane helix</keyword>
<evidence type="ECO:0000313" key="3">
    <source>
        <dbReference type="EMBL" id="OOQ61305.1"/>
    </source>
</evidence>
<dbReference type="InterPro" id="IPR046947">
    <property type="entry name" value="LytR-like"/>
</dbReference>
<protein>
    <recommendedName>
        <fullName evidence="2">HTH LytTR-type domain-containing protein</fullName>
    </recommendedName>
</protein>
<evidence type="ECO:0000313" key="4">
    <source>
        <dbReference type="Proteomes" id="UP000189739"/>
    </source>
</evidence>
<dbReference type="EMBL" id="MBTF01000002">
    <property type="protein sequence ID" value="OOQ61305.1"/>
    <property type="molecule type" value="Genomic_DNA"/>
</dbReference>
<dbReference type="RefSeq" id="WP_078346585.1">
    <property type="nucleotide sequence ID" value="NZ_MBTF01000002.1"/>
</dbReference>
<feature type="domain" description="HTH LytTR-type" evidence="2">
    <location>
        <begin position="165"/>
        <end position="254"/>
    </location>
</feature>